<dbReference type="SUPFAM" id="SSF52980">
    <property type="entry name" value="Restriction endonuclease-like"/>
    <property type="match status" value="1"/>
</dbReference>
<evidence type="ECO:0000313" key="2">
    <source>
        <dbReference type="EMBL" id="AWI85181.1"/>
    </source>
</evidence>
<evidence type="ECO:0000313" key="3">
    <source>
        <dbReference type="Proteomes" id="UP000244915"/>
    </source>
</evidence>
<dbReference type="EMBL" id="CP022190">
    <property type="protein sequence ID" value="AWI85181.1"/>
    <property type="molecule type" value="Genomic_DNA"/>
</dbReference>
<dbReference type="Proteomes" id="UP000244915">
    <property type="component" value="Chromosome 2"/>
</dbReference>
<dbReference type="RefSeq" id="WP_108968695.1">
    <property type="nucleotide sequence ID" value="NZ_CP022190.1"/>
</dbReference>
<protein>
    <recommendedName>
        <fullName evidence="1">Restriction endonuclease type IV Mrr domain-containing protein</fullName>
    </recommendedName>
</protein>
<dbReference type="InterPro" id="IPR011856">
    <property type="entry name" value="tRNA_endonuc-like_dom_sf"/>
</dbReference>
<dbReference type="GO" id="GO:0009307">
    <property type="term" value="P:DNA restriction-modification system"/>
    <property type="evidence" value="ECO:0007669"/>
    <property type="project" value="InterPro"/>
</dbReference>
<gene>
    <name evidence="2" type="ORF">CEW88_15655</name>
</gene>
<dbReference type="GO" id="GO:0003677">
    <property type="term" value="F:DNA binding"/>
    <property type="evidence" value="ECO:0007669"/>
    <property type="project" value="InterPro"/>
</dbReference>
<dbReference type="GO" id="GO:0004519">
    <property type="term" value="F:endonuclease activity"/>
    <property type="evidence" value="ECO:0007669"/>
    <property type="project" value="InterPro"/>
</dbReference>
<organism evidence="2 3">
    <name type="scientific">Alloyangia pacifica</name>
    <dbReference type="NCBI Taxonomy" id="311180"/>
    <lineage>
        <taxon>Bacteria</taxon>
        <taxon>Pseudomonadati</taxon>
        <taxon>Pseudomonadota</taxon>
        <taxon>Alphaproteobacteria</taxon>
        <taxon>Rhodobacterales</taxon>
        <taxon>Roseobacteraceae</taxon>
        <taxon>Alloyangia</taxon>
    </lineage>
</organism>
<reference evidence="2 3" key="1">
    <citation type="submission" date="2017-06" db="EMBL/GenBank/DDBJ databases">
        <title>Yangia sp. YSBP01 complete genome sequence.</title>
        <authorList>
            <person name="Woo J.-H."/>
            <person name="Kim H.-S."/>
        </authorList>
    </citation>
    <scope>NUCLEOTIDE SEQUENCE [LARGE SCALE GENOMIC DNA]</scope>
    <source>
        <strain evidence="2 3">YSBP01</strain>
    </source>
</reference>
<sequence length="316" mass="36455">MPAPSKATYFERRVARVFEAVEKLGVEVTWNAKIKDPHTHQTRQIDVILKHSNGRTTCVECRDRASVQDVMWIEELSGRQRSMNFDNVFAVSSSGFTQPAIAKAQALGVTLFKLSSFEVEATEIALAEPAVYILCADQVNIQCFAKSDLVSKDELQKLLSQKFTLEFERFYKAIEGLNSSGNGTIEIGQHAVRTTSFTTTNKFDGVDVDFQYVLQARLFWHRFELKPYYFRKLKPGEVSTSAEIYDDEMTSGITAEFILTERRFDINLDYHKNNDWHDRYHFCSAQIFHESLLNKKIRVRQSGRTQIHFSFKYEVL</sequence>
<dbReference type="AlphaFoldDB" id="A0A2U8HHH5"/>
<dbReference type="Gene3D" id="3.40.1350.10">
    <property type="match status" value="1"/>
</dbReference>
<dbReference type="OrthoDB" id="8443591at2"/>
<dbReference type="InterPro" id="IPR011335">
    <property type="entry name" value="Restrct_endonuc-II-like"/>
</dbReference>
<dbReference type="InterPro" id="IPR007560">
    <property type="entry name" value="Restrct_endonuc_IV_Mrr"/>
</dbReference>
<accession>A0A2U8HHH5</accession>
<proteinExistence type="predicted"/>
<dbReference type="KEGG" id="ypac:CEW88_15655"/>
<feature type="domain" description="Restriction endonuclease type IV Mrr" evidence="1">
    <location>
        <begin position="10"/>
        <end position="113"/>
    </location>
</feature>
<dbReference type="Pfam" id="PF04471">
    <property type="entry name" value="Mrr_cat"/>
    <property type="match status" value="1"/>
</dbReference>
<evidence type="ECO:0000259" key="1">
    <source>
        <dbReference type="Pfam" id="PF04471"/>
    </source>
</evidence>
<name>A0A2U8HHH5_9RHOB</name>